<evidence type="ECO:0000256" key="3">
    <source>
        <dbReference type="ARBA" id="ARBA00022664"/>
    </source>
</evidence>
<dbReference type="Gene3D" id="3.40.30.10">
    <property type="entry name" value="Glutaredoxin"/>
    <property type="match status" value="1"/>
</dbReference>
<evidence type="ECO:0000256" key="5">
    <source>
        <dbReference type="ARBA" id="ARBA00023242"/>
    </source>
</evidence>
<comment type="caution">
    <text evidence="9">The sequence shown here is derived from an EMBL/GenBank/DDBJ whole genome shotgun (WGS) entry which is preliminary data.</text>
</comment>
<evidence type="ECO:0000256" key="7">
    <source>
        <dbReference type="ARBA" id="ARBA00067627"/>
    </source>
</evidence>
<dbReference type="GO" id="GO:0005681">
    <property type="term" value="C:spliceosomal complex"/>
    <property type="evidence" value="ECO:0007669"/>
    <property type="project" value="TreeGrafter"/>
</dbReference>
<evidence type="ECO:0000313" key="10">
    <source>
        <dbReference type="Proteomes" id="UP001362899"/>
    </source>
</evidence>
<dbReference type="InterPro" id="IPR004123">
    <property type="entry name" value="Dim1"/>
</dbReference>
<dbReference type="SUPFAM" id="SSF52833">
    <property type="entry name" value="Thioredoxin-like"/>
    <property type="match status" value="1"/>
</dbReference>
<dbReference type="GO" id="GO:0046540">
    <property type="term" value="C:U4/U6 x U5 tri-snRNP complex"/>
    <property type="evidence" value="ECO:0007669"/>
    <property type="project" value="UniProtKB-UniRule"/>
</dbReference>
<evidence type="ECO:0000313" key="9">
    <source>
        <dbReference type="EMBL" id="GMM50405.1"/>
    </source>
</evidence>
<dbReference type="InterPro" id="IPR036249">
    <property type="entry name" value="Thioredoxin-like_sf"/>
</dbReference>
<protein>
    <recommendedName>
        <fullName evidence="7 8">Spliceosomal protein DIB1</fullName>
    </recommendedName>
</protein>
<dbReference type="PANTHER" id="PTHR12052:SF5">
    <property type="entry name" value="THIOREDOXIN-LIKE PROTEIN 4A"/>
    <property type="match status" value="1"/>
</dbReference>
<dbReference type="FunFam" id="3.40.30.10:FF:000004">
    <property type="entry name" value="Spliceosomal protein DIB1"/>
    <property type="match status" value="1"/>
</dbReference>
<evidence type="ECO:0000256" key="6">
    <source>
        <dbReference type="ARBA" id="ARBA00055473"/>
    </source>
</evidence>
<gene>
    <name evidence="9" type="ORF">DASB73_013630</name>
</gene>
<comment type="function">
    <text evidence="6 8">Essential role in pre-mRNA splicing. Also essential for entry into mitosis (G2/M progression) as well as for chromosome segregation during mitosis.</text>
</comment>
<keyword evidence="10" id="KW-1185">Reference proteome</keyword>
<evidence type="ECO:0000256" key="8">
    <source>
        <dbReference type="PIRNR" id="PIRNR017199"/>
    </source>
</evidence>
<dbReference type="Pfam" id="PF02966">
    <property type="entry name" value="DIM1"/>
    <property type="match status" value="1"/>
</dbReference>
<dbReference type="CDD" id="cd02954">
    <property type="entry name" value="DIM1"/>
    <property type="match status" value="1"/>
</dbReference>
<dbReference type="GO" id="GO:0005682">
    <property type="term" value="C:U5 snRNP"/>
    <property type="evidence" value="ECO:0007669"/>
    <property type="project" value="UniProtKB-UniRule"/>
</dbReference>
<name>A0AAV5RG47_STABA</name>
<evidence type="ECO:0000256" key="1">
    <source>
        <dbReference type="ARBA" id="ARBA00004123"/>
    </source>
</evidence>
<proteinExistence type="inferred from homology"/>
<evidence type="ECO:0000256" key="4">
    <source>
        <dbReference type="ARBA" id="ARBA00023187"/>
    </source>
</evidence>
<comment type="similarity">
    <text evidence="2 8">Belongs to the DIM1 family.</text>
</comment>
<dbReference type="SMART" id="SM01410">
    <property type="entry name" value="DIM1"/>
    <property type="match status" value="1"/>
</dbReference>
<keyword evidence="5 8" id="KW-0539">Nucleus</keyword>
<organism evidence="9 10">
    <name type="scientific">Starmerella bacillaris</name>
    <name type="common">Yeast</name>
    <name type="synonym">Candida zemplinina</name>
    <dbReference type="NCBI Taxonomy" id="1247836"/>
    <lineage>
        <taxon>Eukaryota</taxon>
        <taxon>Fungi</taxon>
        <taxon>Dikarya</taxon>
        <taxon>Ascomycota</taxon>
        <taxon>Saccharomycotina</taxon>
        <taxon>Dipodascomycetes</taxon>
        <taxon>Dipodascales</taxon>
        <taxon>Trichomonascaceae</taxon>
        <taxon>Starmerella</taxon>
    </lineage>
</organism>
<comment type="subcellular location">
    <subcellularLocation>
        <location evidence="1 8">Nucleus</location>
    </subcellularLocation>
</comment>
<keyword evidence="3 8" id="KW-0507">mRNA processing</keyword>
<reference evidence="9 10" key="1">
    <citation type="journal article" date="2023" name="Elife">
        <title>Identification of key yeast species and microbe-microbe interactions impacting larval growth of Drosophila in the wild.</title>
        <authorList>
            <person name="Mure A."/>
            <person name="Sugiura Y."/>
            <person name="Maeda R."/>
            <person name="Honda K."/>
            <person name="Sakurai N."/>
            <person name="Takahashi Y."/>
            <person name="Watada M."/>
            <person name="Katoh T."/>
            <person name="Gotoh A."/>
            <person name="Gotoh Y."/>
            <person name="Taniguchi I."/>
            <person name="Nakamura K."/>
            <person name="Hayashi T."/>
            <person name="Katayama T."/>
            <person name="Uemura T."/>
            <person name="Hattori Y."/>
        </authorList>
    </citation>
    <scope>NUCLEOTIDE SEQUENCE [LARGE SCALE GENOMIC DNA]</scope>
    <source>
        <strain evidence="9 10">SB-73</strain>
    </source>
</reference>
<accession>A0AAV5RG47</accession>
<dbReference type="Proteomes" id="UP001362899">
    <property type="component" value="Unassembled WGS sequence"/>
</dbReference>
<dbReference type="EMBL" id="BTGC01000003">
    <property type="protein sequence ID" value="GMM50405.1"/>
    <property type="molecule type" value="Genomic_DNA"/>
</dbReference>
<sequence>MGSIFLPHLVTGWHVDQAILHGDDKIVVIRFGNDASMECMQVDEALYGIAEQVKNFASIYVCDTTEVPDFNEMYELWDPVTLMFFYGNQHMLCDFGTGENNKLTLVVTDPQKLIDVIETIYRGAMKGKRFVVSPVDFSKDKKS</sequence>
<dbReference type="PANTHER" id="PTHR12052">
    <property type="entry name" value="THIOREDOXIN-LIKE PROTEN 4A, 4B"/>
    <property type="match status" value="1"/>
</dbReference>
<dbReference type="AlphaFoldDB" id="A0AAV5RG47"/>
<keyword evidence="4 8" id="KW-0508">mRNA splicing</keyword>
<dbReference type="GO" id="GO:0000398">
    <property type="term" value="P:mRNA splicing, via spliceosome"/>
    <property type="evidence" value="ECO:0007669"/>
    <property type="project" value="UniProtKB-UniRule"/>
</dbReference>
<evidence type="ECO:0000256" key="2">
    <source>
        <dbReference type="ARBA" id="ARBA00008241"/>
    </source>
</evidence>
<dbReference type="PIRSF" id="PIRSF017199">
    <property type="entry name" value="mRNA_splic_U5"/>
    <property type="match status" value="1"/>
</dbReference>